<dbReference type="PANTHER" id="PTHR43317">
    <property type="entry name" value="THERMOSPERMINE SYNTHASE ACAULIS5"/>
    <property type="match status" value="1"/>
</dbReference>
<accession>A0A9X4MK86</accession>
<dbReference type="EMBL" id="JAPHEH010000001">
    <property type="protein sequence ID" value="MDG4477058.1"/>
    <property type="molecule type" value="Genomic_DNA"/>
</dbReference>
<evidence type="ECO:0000313" key="2">
    <source>
        <dbReference type="EMBL" id="MDG4477058.1"/>
    </source>
</evidence>
<gene>
    <name evidence="2" type="ORF">OLX77_12930</name>
</gene>
<proteinExistence type="predicted"/>
<evidence type="ECO:0000256" key="1">
    <source>
        <dbReference type="ARBA" id="ARBA00023115"/>
    </source>
</evidence>
<name>A0A9X4MK86_9BACT</name>
<comment type="caution">
    <text evidence="2">The sequence shown here is derived from an EMBL/GenBank/DDBJ whole genome shotgun (WGS) entry which is preliminary data.</text>
</comment>
<dbReference type="InterPro" id="IPR029063">
    <property type="entry name" value="SAM-dependent_MTases_sf"/>
</dbReference>
<sequence>MIPWELLESAPVPGGSETLHLYRRGTEFAIRVDGNELMNSRAHGSEEALAELACARLHTRPAPFVLIGGLGMGYTVAAALKHLSSQARVVVAELVPAVIAWNRGPLAGLAGHPLKDIRVSVREIDVARILQTEQQAYDAILLDVDNGPDGLTRPGNDWLYTRAGLTAAHGALKPSGVLAVWSASPEPAFSRLLRQTGFTVEEITARARGSKGGSRHMIWLAERGR</sequence>
<reference evidence="2" key="2">
    <citation type="submission" date="2022-10" db="EMBL/GenBank/DDBJ databases">
        <authorList>
            <person name="Aronson H.S."/>
        </authorList>
    </citation>
    <scope>NUCLEOTIDE SEQUENCE</scope>
    <source>
        <strain evidence="2">RS19-109</strain>
    </source>
</reference>
<evidence type="ECO:0000313" key="3">
    <source>
        <dbReference type="Proteomes" id="UP001154240"/>
    </source>
</evidence>
<dbReference type="PANTHER" id="PTHR43317:SF3">
    <property type="entry name" value="BLR2883 PROTEIN"/>
    <property type="match status" value="1"/>
</dbReference>
<organism evidence="2 3">
    <name type="scientific">Thiovibrio frasassiensis</name>
    <dbReference type="NCBI Taxonomy" id="2984131"/>
    <lineage>
        <taxon>Bacteria</taxon>
        <taxon>Pseudomonadati</taxon>
        <taxon>Thermodesulfobacteriota</taxon>
        <taxon>Desulfobulbia</taxon>
        <taxon>Desulfobulbales</taxon>
        <taxon>Thiovibrionaceae</taxon>
        <taxon>Thiovibrio</taxon>
    </lineage>
</organism>
<dbReference type="AlphaFoldDB" id="A0A9X4MK86"/>
<dbReference type="GO" id="GO:0006596">
    <property type="term" value="P:polyamine biosynthetic process"/>
    <property type="evidence" value="ECO:0007669"/>
    <property type="project" value="UniProtKB-KW"/>
</dbReference>
<dbReference type="RefSeq" id="WP_307634023.1">
    <property type="nucleotide sequence ID" value="NZ_JAPHEH010000001.1"/>
</dbReference>
<dbReference type="SUPFAM" id="SSF53335">
    <property type="entry name" value="S-adenosyl-L-methionine-dependent methyltransferases"/>
    <property type="match status" value="1"/>
</dbReference>
<dbReference type="Proteomes" id="UP001154240">
    <property type="component" value="Unassembled WGS sequence"/>
</dbReference>
<reference evidence="2" key="1">
    <citation type="journal article" date="2022" name="bioRxiv">
        <title>Thiovibrio frasassiensisgen. nov., sp. nov., an autotrophic, elemental sulfur disproportionating bacterium isolated from sulfidic karst sediment, and proposal of Thiovibrionaceae fam. nov.</title>
        <authorList>
            <person name="Aronson H."/>
            <person name="Thomas C."/>
            <person name="Bhattacharyya M."/>
            <person name="Eckstein S."/>
            <person name="Jensen S."/>
            <person name="Barco R."/>
            <person name="Macalady J."/>
            <person name="Amend J."/>
        </authorList>
    </citation>
    <scope>NUCLEOTIDE SEQUENCE</scope>
    <source>
        <strain evidence="2">RS19-109</strain>
    </source>
</reference>
<evidence type="ECO:0008006" key="4">
    <source>
        <dbReference type="Google" id="ProtNLM"/>
    </source>
</evidence>
<protein>
    <recommendedName>
        <fullName evidence="4">Spermidine synthase</fullName>
    </recommendedName>
</protein>
<dbReference type="Gene3D" id="3.40.50.150">
    <property type="entry name" value="Vaccinia Virus protein VP39"/>
    <property type="match status" value="1"/>
</dbReference>
<keyword evidence="1" id="KW-0620">Polyamine biosynthesis</keyword>
<keyword evidence="3" id="KW-1185">Reference proteome</keyword>